<reference evidence="2 3" key="1">
    <citation type="submission" date="2019-02" db="EMBL/GenBank/DDBJ databases">
        <title>Deep-cultivation of Planctomycetes and their phenomic and genomic characterization uncovers novel biology.</title>
        <authorList>
            <person name="Wiegand S."/>
            <person name="Jogler M."/>
            <person name="Boedeker C."/>
            <person name="Pinto D."/>
            <person name="Vollmers J."/>
            <person name="Rivas-Marin E."/>
            <person name="Kohn T."/>
            <person name="Peeters S.H."/>
            <person name="Heuer A."/>
            <person name="Rast P."/>
            <person name="Oberbeckmann S."/>
            <person name="Bunk B."/>
            <person name="Jeske O."/>
            <person name="Meyerdierks A."/>
            <person name="Storesund J.E."/>
            <person name="Kallscheuer N."/>
            <person name="Luecker S."/>
            <person name="Lage O.M."/>
            <person name="Pohl T."/>
            <person name="Merkel B.J."/>
            <person name="Hornburger P."/>
            <person name="Mueller R.-W."/>
            <person name="Bruemmer F."/>
            <person name="Labrenz M."/>
            <person name="Spormann A.M."/>
            <person name="Op den Camp H."/>
            <person name="Overmann J."/>
            <person name="Amann R."/>
            <person name="Jetten M.S.M."/>
            <person name="Mascher T."/>
            <person name="Medema M.H."/>
            <person name="Devos D.P."/>
            <person name="Kaster A.-K."/>
            <person name="Ovreas L."/>
            <person name="Rohde M."/>
            <person name="Galperin M.Y."/>
            <person name="Jogler C."/>
        </authorList>
    </citation>
    <scope>NUCLEOTIDE SEQUENCE [LARGE SCALE GENOMIC DNA]</scope>
    <source>
        <strain evidence="2 3">EC9</strain>
    </source>
</reference>
<dbReference type="Proteomes" id="UP000319557">
    <property type="component" value="Chromosome"/>
</dbReference>
<dbReference type="KEGG" id="ruv:EC9_31390"/>
<dbReference type="EMBL" id="CP036261">
    <property type="protein sequence ID" value="QDS88943.1"/>
    <property type="molecule type" value="Genomic_DNA"/>
</dbReference>
<dbReference type="AlphaFoldDB" id="A0A517M240"/>
<keyword evidence="3" id="KW-1185">Reference proteome</keyword>
<evidence type="ECO:0000256" key="1">
    <source>
        <dbReference type="SAM" id="MobiDB-lite"/>
    </source>
</evidence>
<organism evidence="2 3">
    <name type="scientific">Rosistilla ulvae</name>
    <dbReference type="NCBI Taxonomy" id="1930277"/>
    <lineage>
        <taxon>Bacteria</taxon>
        <taxon>Pseudomonadati</taxon>
        <taxon>Planctomycetota</taxon>
        <taxon>Planctomycetia</taxon>
        <taxon>Pirellulales</taxon>
        <taxon>Pirellulaceae</taxon>
        <taxon>Rosistilla</taxon>
    </lineage>
</organism>
<evidence type="ECO:0000313" key="2">
    <source>
        <dbReference type="EMBL" id="QDS88943.1"/>
    </source>
</evidence>
<proteinExistence type="predicted"/>
<evidence type="ECO:0000313" key="3">
    <source>
        <dbReference type="Proteomes" id="UP000319557"/>
    </source>
</evidence>
<accession>A0A517M240</accession>
<gene>
    <name evidence="2" type="ORF">EC9_31390</name>
</gene>
<feature type="region of interest" description="Disordered" evidence="1">
    <location>
        <begin position="190"/>
        <end position="233"/>
    </location>
</feature>
<protein>
    <submittedName>
        <fullName evidence="2">Uncharacterized protein</fullName>
    </submittedName>
</protein>
<sequence length="288" mass="32848">MTSRIYFPAFLRSRRVWFPTFWHYYEGSGSRAERFKGLSTLLWLPCLSRLNFRAFHLQPPYCHFACLGLSRYRFVHRASRLTDRRLENRLTSWSSSGRCVRSEVRELLGRSPTGLAETSSFCYGLLILLRLLSTFSVENAVTFGYGAVTTSPIGTFTRQFNRLRRRTSSGRKPRDECVTKEPIIHPQIRRQRPGGAGVGWPGLTRHDSQRPHPGRRGIPANRTRGFRPELPTWTPPESAQVPCANGKHIRGIRSQCRCHLLLCPNAIPIDNRTGRTLAADSRGNIARS</sequence>
<name>A0A517M240_9BACT</name>